<sequence>MFTRTFQKDDAASSALYSECETYRYALTRVWDTGKERVLFIMLNPSKATEQQNDPTIERCERRARALGFGGFRAVNIFALRETDPKKLRQHPAPAGPDNDTVVAESCNWADVIIAAWGAHGDHLNRGFEMRDVLAGTNRPISHLGLTKHGHPRHPLYIAYATQPERWDLSA</sequence>
<comment type="caution">
    <text evidence="1">The sequence shown here is derived from an EMBL/GenBank/DDBJ whole genome shotgun (WGS) entry which is preliminary data.</text>
</comment>
<organism evidence="1 2">
    <name type="scientific">Shimia isoporae</name>
    <dbReference type="NCBI Taxonomy" id="647720"/>
    <lineage>
        <taxon>Bacteria</taxon>
        <taxon>Pseudomonadati</taxon>
        <taxon>Pseudomonadota</taxon>
        <taxon>Alphaproteobacteria</taxon>
        <taxon>Rhodobacterales</taxon>
        <taxon>Roseobacteraceae</taxon>
    </lineage>
</organism>
<accession>A0A4R1N417</accession>
<reference evidence="1 2" key="1">
    <citation type="submission" date="2019-03" db="EMBL/GenBank/DDBJ databases">
        <title>Genomic Encyclopedia of Archaeal and Bacterial Type Strains, Phase II (KMG-II): from individual species to whole genera.</title>
        <authorList>
            <person name="Goeker M."/>
        </authorList>
    </citation>
    <scope>NUCLEOTIDE SEQUENCE [LARGE SCALE GENOMIC DNA]</scope>
    <source>
        <strain evidence="1 2">DSM 26433</strain>
    </source>
</reference>
<dbReference type="EMBL" id="SMGR01000002">
    <property type="protein sequence ID" value="TCL01295.1"/>
    <property type="molecule type" value="Genomic_DNA"/>
</dbReference>
<protein>
    <recommendedName>
        <fullName evidence="3">DUF1643 domain-containing protein</fullName>
    </recommendedName>
</protein>
<evidence type="ECO:0008006" key="3">
    <source>
        <dbReference type="Google" id="ProtNLM"/>
    </source>
</evidence>
<dbReference type="InterPro" id="IPR012441">
    <property type="entry name" value="DUF1643"/>
</dbReference>
<gene>
    <name evidence="1" type="ORF">BXY66_2607</name>
</gene>
<evidence type="ECO:0000313" key="1">
    <source>
        <dbReference type="EMBL" id="TCL01295.1"/>
    </source>
</evidence>
<name>A0A4R1N417_9RHOB</name>
<dbReference type="OrthoDB" id="9807577at2"/>
<dbReference type="Pfam" id="PF07799">
    <property type="entry name" value="DUF1643"/>
    <property type="match status" value="1"/>
</dbReference>
<keyword evidence="2" id="KW-1185">Reference proteome</keyword>
<proteinExistence type="predicted"/>
<evidence type="ECO:0000313" key="2">
    <source>
        <dbReference type="Proteomes" id="UP000295673"/>
    </source>
</evidence>
<dbReference type="AlphaFoldDB" id="A0A4R1N417"/>
<dbReference type="Proteomes" id="UP000295673">
    <property type="component" value="Unassembled WGS sequence"/>
</dbReference>
<dbReference type="RefSeq" id="WP_132860624.1">
    <property type="nucleotide sequence ID" value="NZ_SMGR01000002.1"/>
</dbReference>